<feature type="domain" description="P/Homo B" evidence="15">
    <location>
        <begin position="644"/>
        <end position="758"/>
    </location>
</feature>
<evidence type="ECO:0000256" key="5">
    <source>
        <dbReference type="ARBA" id="ARBA00022670"/>
    </source>
</evidence>
<keyword evidence="4" id="KW-0964">Secreted</keyword>
<evidence type="ECO:0000256" key="2">
    <source>
        <dbReference type="ARBA" id="ARBA00004613"/>
    </source>
</evidence>
<dbReference type="Gene3D" id="3.10.450.490">
    <property type="match status" value="1"/>
</dbReference>
<dbReference type="PANTHER" id="PTHR33794">
    <property type="entry name" value="BACILLOLYSIN"/>
    <property type="match status" value="1"/>
</dbReference>
<dbReference type="InterPro" id="IPR008979">
    <property type="entry name" value="Galactose-bd-like_sf"/>
</dbReference>
<evidence type="ECO:0000256" key="9">
    <source>
        <dbReference type="ARBA" id="ARBA00022825"/>
    </source>
</evidence>
<evidence type="ECO:0000256" key="3">
    <source>
        <dbReference type="ARBA" id="ARBA00009388"/>
    </source>
</evidence>
<keyword evidence="11" id="KW-0482">Metalloprotease</keyword>
<gene>
    <name evidence="16" type="ORF">IP90_02476</name>
</gene>
<protein>
    <submittedName>
        <fullName evidence="16">Vibriolysin</fullName>
    </submittedName>
</protein>
<name>A0A562KZR8_9GAMM</name>
<feature type="signal peptide" evidence="14">
    <location>
        <begin position="1"/>
        <end position="27"/>
    </location>
</feature>
<accession>A0A562KZR8</accession>
<evidence type="ECO:0000256" key="11">
    <source>
        <dbReference type="ARBA" id="ARBA00023049"/>
    </source>
</evidence>
<evidence type="ECO:0000256" key="6">
    <source>
        <dbReference type="ARBA" id="ARBA00022723"/>
    </source>
</evidence>
<keyword evidence="9" id="KW-0720">Serine protease</keyword>
<dbReference type="PROSITE" id="PS51829">
    <property type="entry name" value="P_HOMO_B"/>
    <property type="match status" value="1"/>
</dbReference>
<evidence type="ECO:0000256" key="13">
    <source>
        <dbReference type="PIRSR" id="PIRSR623612-1"/>
    </source>
</evidence>
<evidence type="ECO:0000313" key="16">
    <source>
        <dbReference type="EMBL" id="TWI00858.1"/>
    </source>
</evidence>
<dbReference type="Pfam" id="PF07504">
    <property type="entry name" value="FTP"/>
    <property type="match status" value="1"/>
</dbReference>
<dbReference type="PANTHER" id="PTHR33794:SF1">
    <property type="entry name" value="BACILLOLYSIN"/>
    <property type="match status" value="1"/>
</dbReference>
<keyword evidence="7 14" id="KW-0732">Signal</keyword>
<dbReference type="Pfam" id="PF01447">
    <property type="entry name" value="Peptidase_M4"/>
    <property type="match status" value="1"/>
</dbReference>
<dbReference type="SUPFAM" id="SSF49785">
    <property type="entry name" value="Galactose-binding domain-like"/>
    <property type="match status" value="1"/>
</dbReference>
<comment type="cofactor">
    <cofactor evidence="1">
        <name>Zn(2+)</name>
        <dbReference type="ChEBI" id="CHEBI:29105"/>
    </cofactor>
</comment>
<dbReference type="EMBL" id="VLKN01000006">
    <property type="protein sequence ID" value="TWI00858.1"/>
    <property type="molecule type" value="Genomic_DNA"/>
</dbReference>
<comment type="similarity">
    <text evidence="3">Belongs to the peptidase M4 family.</text>
</comment>
<comment type="subcellular location">
    <subcellularLocation>
        <location evidence="2">Secreted</location>
    </subcellularLocation>
</comment>
<dbReference type="Gene3D" id="3.10.450.40">
    <property type="match status" value="1"/>
</dbReference>
<dbReference type="Gene3D" id="2.60.120.260">
    <property type="entry name" value="Galactose-binding domain-like"/>
    <property type="match status" value="1"/>
</dbReference>
<dbReference type="InterPro" id="IPR007280">
    <property type="entry name" value="Peptidase_C_arc/bac"/>
</dbReference>
<dbReference type="FunFam" id="2.60.120.380:FF:000013">
    <property type="entry name" value="Alkaline serine protease"/>
    <property type="match status" value="1"/>
</dbReference>
<evidence type="ECO:0000256" key="10">
    <source>
        <dbReference type="ARBA" id="ARBA00022833"/>
    </source>
</evidence>
<evidence type="ECO:0000256" key="4">
    <source>
        <dbReference type="ARBA" id="ARBA00022525"/>
    </source>
</evidence>
<feature type="chain" id="PRO_5021746484" evidence="14">
    <location>
        <begin position="28"/>
        <end position="758"/>
    </location>
</feature>
<keyword evidence="17" id="KW-1185">Reference proteome</keyword>
<reference evidence="16 17" key="1">
    <citation type="journal article" date="2015" name="Stand. Genomic Sci.">
        <title>Genomic Encyclopedia of Bacterial and Archaeal Type Strains, Phase III: the genomes of soil and plant-associated and newly described type strains.</title>
        <authorList>
            <person name="Whitman W.B."/>
            <person name="Woyke T."/>
            <person name="Klenk H.P."/>
            <person name="Zhou Y."/>
            <person name="Lilburn T.G."/>
            <person name="Beck B.J."/>
            <person name="De Vos P."/>
            <person name="Vandamme P."/>
            <person name="Eisen J.A."/>
            <person name="Garrity G."/>
            <person name="Hugenholtz P."/>
            <person name="Kyrpides N.C."/>
        </authorList>
    </citation>
    <scope>NUCLEOTIDE SEQUENCE [LARGE SCALE GENOMIC DNA]</scope>
    <source>
        <strain evidence="16 17">CGMCC 1.10821</strain>
    </source>
</reference>
<dbReference type="Gene3D" id="3.10.170.10">
    <property type="match status" value="1"/>
</dbReference>
<dbReference type="GO" id="GO:0005576">
    <property type="term" value="C:extracellular region"/>
    <property type="evidence" value="ECO:0007669"/>
    <property type="project" value="UniProtKB-SubCell"/>
</dbReference>
<dbReference type="GO" id="GO:0046872">
    <property type="term" value="F:metal ion binding"/>
    <property type="evidence" value="ECO:0007669"/>
    <property type="project" value="UniProtKB-KW"/>
</dbReference>
<comment type="caution">
    <text evidence="16">The sequence shown here is derived from an EMBL/GenBank/DDBJ whole genome shotgun (WGS) entry which is preliminary data.</text>
</comment>
<evidence type="ECO:0000256" key="14">
    <source>
        <dbReference type="SAM" id="SignalP"/>
    </source>
</evidence>
<dbReference type="Gene3D" id="2.60.120.380">
    <property type="match status" value="1"/>
</dbReference>
<dbReference type="Proteomes" id="UP000315167">
    <property type="component" value="Unassembled WGS sequence"/>
</dbReference>
<keyword evidence="5" id="KW-0645">Protease</keyword>
<feature type="active site" description="Proton donor" evidence="13">
    <location>
        <position position="451"/>
    </location>
</feature>
<keyword evidence="8" id="KW-0378">Hydrolase</keyword>
<dbReference type="InterPro" id="IPR001570">
    <property type="entry name" value="Peptidase_M4_C_domain"/>
</dbReference>
<dbReference type="InterPro" id="IPR011096">
    <property type="entry name" value="FTP_domain"/>
</dbReference>
<sequence length="758" mass="81148">MRSTRQRLSLIALSPLALALTVASAQAAHRVDLQRQDLSQLNQQSQAIAARAGTPAKAGDRHAQLVGLDSESSLKLLRSSRDDDGSTIYRYQQQFRGIPVFGEHVIVREGKDGNANRLFGRKVAGLASELPAVAARIPTTQALAIAKRARLGSALSNKIVQRETVKEVIYVGDDGRARLSYVVSFFADVPRGGAPTRPFVIVDAQNGSILRQWEGLTTAEVGTGPGGNEKTGQYEYGTDFGFLDVLQDGANCTMDNAEVRTIDLNHDDTYPIPTGQDAFQYTCPRNTYKAINGAFSPANDAHYFGGVVFDMFNAYTGQPPLTQKLEMRVHYGTSYENAFWDGVGMTFGDGASTFYPLVSLDVSAHEVGHGFTEQNSDLIYGEVQSGGINEAFSDMAGEAAEYFFNGGTNDFLVGAQIFKAEGEALRYMADPPLDGISIGSANDWFDGMDEHYSSGVYNKAFYTLATTAGWNTQTAFEVFAKANQDYWTPSEDFYTAVCGVESAAEDLGRNVADVTAAFAAVDAECGGGPEPPTVEPLTKGVPVTGLTASSGQSLYYSLVVPAGATNLTFTMSGGTGDADMYMKFGELPTDANWDCRPYKSGNEEVCTVAAPQAGTYNVRLKAYTAFSGVSLVGDYATDGGPGGEDPQTYTNDTDVPISDNATVASPITVSGRTGRGPQDASITVDVIHTYRGDLRVDLVAPDGSSYNLHNRTGGSADNVQGTFTKNLKSEKLNGTWKLRVNDNASGDTGYINSWSITF</sequence>
<evidence type="ECO:0000256" key="12">
    <source>
        <dbReference type="ARBA" id="ARBA00023145"/>
    </source>
</evidence>
<dbReference type="GO" id="GO:0004252">
    <property type="term" value="F:serine-type endopeptidase activity"/>
    <property type="evidence" value="ECO:0007669"/>
    <property type="project" value="InterPro"/>
</dbReference>
<organism evidence="16 17">
    <name type="scientific">Luteimonas cucumeris</name>
    <dbReference type="NCBI Taxonomy" id="985012"/>
    <lineage>
        <taxon>Bacteria</taxon>
        <taxon>Pseudomonadati</taxon>
        <taxon>Pseudomonadota</taxon>
        <taxon>Gammaproteobacteria</taxon>
        <taxon>Lysobacterales</taxon>
        <taxon>Lysobacteraceae</taxon>
        <taxon>Luteimonas</taxon>
    </lineage>
</organism>
<dbReference type="SUPFAM" id="SSF55486">
    <property type="entry name" value="Metalloproteases ('zincins'), catalytic domain"/>
    <property type="match status" value="1"/>
</dbReference>
<keyword evidence="10" id="KW-0862">Zinc</keyword>
<dbReference type="CDD" id="cd09597">
    <property type="entry name" value="M4_TLP"/>
    <property type="match status" value="1"/>
</dbReference>
<dbReference type="InterPro" id="IPR027268">
    <property type="entry name" value="Peptidase_M4/M1_CTD_sf"/>
</dbReference>
<dbReference type="InterPro" id="IPR023612">
    <property type="entry name" value="Peptidase_M4"/>
</dbReference>
<dbReference type="Pfam" id="PF03413">
    <property type="entry name" value="PepSY"/>
    <property type="match status" value="1"/>
</dbReference>
<dbReference type="Pfam" id="PF01483">
    <property type="entry name" value="P_proprotein"/>
    <property type="match status" value="1"/>
</dbReference>
<dbReference type="InterPro" id="IPR002884">
    <property type="entry name" value="P_dom"/>
</dbReference>
<dbReference type="Pfam" id="PF04151">
    <property type="entry name" value="PPC"/>
    <property type="match status" value="1"/>
</dbReference>
<dbReference type="Pfam" id="PF02868">
    <property type="entry name" value="Peptidase_M4_C"/>
    <property type="match status" value="1"/>
</dbReference>
<dbReference type="InterPro" id="IPR013856">
    <property type="entry name" value="Peptidase_M4_domain"/>
</dbReference>
<dbReference type="InterPro" id="IPR050728">
    <property type="entry name" value="Zinc_Metalloprotease_M4"/>
</dbReference>
<dbReference type="PRINTS" id="PR00730">
    <property type="entry name" value="THERMOLYSIN"/>
</dbReference>
<proteinExistence type="inferred from homology"/>
<dbReference type="AlphaFoldDB" id="A0A562KZR8"/>
<keyword evidence="12" id="KW-0865">Zymogen</keyword>
<evidence type="ECO:0000256" key="1">
    <source>
        <dbReference type="ARBA" id="ARBA00001947"/>
    </source>
</evidence>
<dbReference type="FunFam" id="2.60.120.260:FF:000149">
    <property type="entry name" value="Leupeptin-inactivating enzyme 1"/>
    <property type="match status" value="1"/>
</dbReference>
<dbReference type="GO" id="GO:0004222">
    <property type="term" value="F:metalloendopeptidase activity"/>
    <property type="evidence" value="ECO:0007669"/>
    <property type="project" value="InterPro"/>
</dbReference>
<dbReference type="GO" id="GO:0006508">
    <property type="term" value="P:proteolysis"/>
    <property type="evidence" value="ECO:0007669"/>
    <property type="project" value="UniProtKB-KW"/>
</dbReference>
<dbReference type="InterPro" id="IPR025711">
    <property type="entry name" value="PepSY"/>
</dbReference>
<feature type="active site" evidence="13">
    <location>
        <position position="366"/>
    </location>
</feature>
<evidence type="ECO:0000256" key="7">
    <source>
        <dbReference type="ARBA" id="ARBA00022729"/>
    </source>
</evidence>
<dbReference type="Gene3D" id="1.10.390.10">
    <property type="entry name" value="Neutral Protease Domain 2"/>
    <property type="match status" value="1"/>
</dbReference>
<evidence type="ECO:0000256" key="8">
    <source>
        <dbReference type="ARBA" id="ARBA00022801"/>
    </source>
</evidence>
<dbReference type="OrthoDB" id="5378341at2"/>
<evidence type="ECO:0000259" key="15">
    <source>
        <dbReference type="PROSITE" id="PS51829"/>
    </source>
</evidence>
<evidence type="ECO:0000313" key="17">
    <source>
        <dbReference type="Proteomes" id="UP000315167"/>
    </source>
</evidence>
<keyword evidence="6" id="KW-0479">Metal-binding</keyword>